<keyword evidence="3" id="KW-1185">Reference proteome</keyword>
<sequence length="74" mass="8049">MVVSNKSACSSLGSFFFLLLSFFLALFFFVQNTLLPASGMMFTVGFRSSGEWNELVGGATEGNIMETPLSHDTL</sequence>
<keyword evidence="1" id="KW-1133">Transmembrane helix</keyword>
<dbReference type="Proteomes" id="UP000326198">
    <property type="component" value="Unassembled WGS sequence"/>
</dbReference>
<dbReference type="EMBL" id="ML736238">
    <property type="protein sequence ID" value="KAE8376562.1"/>
    <property type="molecule type" value="Genomic_DNA"/>
</dbReference>
<reference evidence="2 3" key="1">
    <citation type="submission" date="2019-04" db="EMBL/GenBank/DDBJ databases">
        <title>Friends and foes A comparative genomics studyof 23 Aspergillus species from section Flavi.</title>
        <authorList>
            <consortium name="DOE Joint Genome Institute"/>
            <person name="Kjaerbolling I."/>
            <person name="Vesth T."/>
            <person name="Frisvad J.C."/>
            <person name="Nybo J.L."/>
            <person name="Theobald S."/>
            <person name="Kildgaard S."/>
            <person name="Isbrandt T."/>
            <person name="Kuo A."/>
            <person name="Sato A."/>
            <person name="Lyhne E.K."/>
            <person name="Kogle M.E."/>
            <person name="Wiebenga A."/>
            <person name="Kun R.S."/>
            <person name="Lubbers R.J."/>
            <person name="Makela M.R."/>
            <person name="Barry K."/>
            <person name="Chovatia M."/>
            <person name="Clum A."/>
            <person name="Daum C."/>
            <person name="Haridas S."/>
            <person name="He G."/>
            <person name="LaButti K."/>
            <person name="Lipzen A."/>
            <person name="Mondo S."/>
            <person name="Riley R."/>
            <person name="Salamov A."/>
            <person name="Simmons B.A."/>
            <person name="Magnuson J.K."/>
            <person name="Henrissat B."/>
            <person name="Mortensen U.H."/>
            <person name="Larsen T.O."/>
            <person name="Devries R.P."/>
            <person name="Grigoriev I.V."/>
            <person name="Machida M."/>
            <person name="Baker S.E."/>
            <person name="Andersen M.R."/>
        </authorList>
    </citation>
    <scope>NUCLEOTIDE SEQUENCE [LARGE SCALE GENOMIC DNA]</scope>
    <source>
        <strain evidence="2 3">IBT 29228</strain>
    </source>
</reference>
<keyword evidence="1" id="KW-0812">Transmembrane</keyword>
<keyword evidence="1" id="KW-0472">Membrane</keyword>
<evidence type="ECO:0000313" key="2">
    <source>
        <dbReference type="EMBL" id="KAE8376562.1"/>
    </source>
</evidence>
<organism evidence="2 3">
    <name type="scientific">Aspergillus bertholletiae</name>
    <dbReference type="NCBI Taxonomy" id="1226010"/>
    <lineage>
        <taxon>Eukaryota</taxon>
        <taxon>Fungi</taxon>
        <taxon>Dikarya</taxon>
        <taxon>Ascomycota</taxon>
        <taxon>Pezizomycotina</taxon>
        <taxon>Eurotiomycetes</taxon>
        <taxon>Eurotiomycetidae</taxon>
        <taxon>Eurotiales</taxon>
        <taxon>Aspergillaceae</taxon>
        <taxon>Aspergillus</taxon>
        <taxon>Aspergillus subgen. Circumdati</taxon>
    </lineage>
</organism>
<proteinExistence type="predicted"/>
<gene>
    <name evidence="2" type="ORF">BDV26DRAFT_232344</name>
</gene>
<name>A0A5N7B377_9EURO</name>
<accession>A0A5N7B377</accession>
<protein>
    <submittedName>
        <fullName evidence="2">Uncharacterized protein</fullName>
    </submittedName>
</protein>
<evidence type="ECO:0000256" key="1">
    <source>
        <dbReference type="SAM" id="Phobius"/>
    </source>
</evidence>
<evidence type="ECO:0000313" key="3">
    <source>
        <dbReference type="Proteomes" id="UP000326198"/>
    </source>
</evidence>
<dbReference type="AlphaFoldDB" id="A0A5N7B377"/>
<feature type="transmembrane region" description="Helical" evidence="1">
    <location>
        <begin position="12"/>
        <end position="30"/>
    </location>
</feature>